<accession>I3DY26</accession>
<name>I3DY26_BACMT</name>
<evidence type="ECO:0000313" key="1">
    <source>
        <dbReference type="EMBL" id="EIJ79147.1"/>
    </source>
</evidence>
<reference evidence="1 2" key="1">
    <citation type="journal article" date="2012" name="Appl. Environ. Microbiol.">
        <title>Genome Sequence of Thermotolerant Bacillus methanolicus: Features and Regulation Related to Methylotrophy and Production of L-Lysine and L-Glutamate from Methanol.</title>
        <authorList>
            <person name="Heggeset T.M."/>
            <person name="Krog A."/>
            <person name="Balzer S."/>
            <person name="Wentzel A."/>
            <person name="Ellingsen T.E."/>
            <person name="Brautaset T."/>
        </authorList>
    </citation>
    <scope>NUCLEOTIDE SEQUENCE [LARGE SCALE GENOMIC DNA]</scope>
    <source>
        <strain evidence="1 2">PB1</strain>
    </source>
</reference>
<gene>
    <name evidence="1" type="ORF">PB1_16359</name>
</gene>
<sequence>MICPICNRQLRSKKSIERGMGPVCARKLKEAEYQSETQKVK</sequence>
<dbReference type="STRING" id="997296.PB1_16359"/>
<evidence type="ECO:0000313" key="2">
    <source>
        <dbReference type="Proteomes" id="UP000010523"/>
    </source>
</evidence>
<dbReference type="EMBL" id="AFEU01000003">
    <property type="protein sequence ID" value="EIJ79147.1"/>
    <property type="molecule type" value="Genomic_DNA"/>
</dbReference>
<keyword evidence="2" id="KW-1185">Reference proteome</keyword>
<dbReference type="Pfam" id="PF19474">
    <property type="entry name" value="DUF6011"/>
    <property type="match status" value="1"/>
</dbReference>
<dbReference type="InterPro" id="IPR046053">
    <property type="entry name" value="DUF6011"/>
</dbReference>
<dbReference type="RefSeq" id="WP_004438605.1">
    <property type="nucleotide sequence ID" value="NZ_AFEU01000003.1"/>
</dbReference>
<protein>
    <submittedName>
        <fullName evidence="1">Uncharacterized protein</fullName>
    </submittedName>
</protein>
<proteinExistence type="predicted"/>
<organism evidence="1 2">
    <name type="scientific">Bacillus methanolicus PB1</name>
    <dbReference type="NCBI Taxonomy" id="997296"/>
    <lineage>
        <taxon>Bacteria</taxon>
        <taxon>Bacillati</taxon>
        <taxon>Bacillota</taxon>
        <taxon>Bacilli</taxon>
        <taxon>Bacillales</taxon>
        <taxon>Bacillaceae</taxon>
        <taxon>Bacillus</taxon>
    </lineage>
</organism>
<comment type="caution">
    <text evidence="1">The sequence shown here is derived from an EMBL/GenBank/DDBJ whole genome shotgun (WGS) entry which is preliminary data.</text>
</comment>
<dbReference type="PATRIC" id="fig|997296.3.peg.3444"/>
<dbReference type="AlphaFoldDB" id="I3DY26"/>
<dbReference type="Proteomes" id="UP000010523">
    <property type="component" value="Unassembled WGS sequence"/>
</dbReference>